<evidence type="ECO:0000259" key="8">
    <source>
        <dbReference type="PROSITE" id="PS51123"/>
    </source>
</evidence>
<organism evidence="9 10">
    <name type="scientific">Thiomicrorhabdus sediminis</name>
    <dbReference type="NCBI Taxonomy" id="2580412"/>
    <lineage>
        <taxon>Bacteria</taxon>
        <taxon>Pseudomonadati</taxon>
        <taxon>Pseudomonadota</taxon>
        <taxon>Gammaproteobacteria</taxon>
        <taxon>Thiotrichales</taxon>
        <taxon>Piscirickettsiaceae</taxon>
        <taxon>Thiomicrorhabdus</taxon>
    </lineage>
</organism>
<name>A0A4P9K3D1_9GAMM</name>
<dbReference type="Pfam" id="PF00691">
    <property type="entry name" value="OmpA"/>
    <property type="match status" value="1"/>
</dbReference>
<dbReference type="CDD" id="cd07185">
    <property type="entry name" value="OmpA_C-like"/>
    <property type="match status" value="1"/>
</dbReference>
<feature type="chain" id="PRO_5020356014" evidence="7">
    <location>
        <begin position="22"/>
        <end position="312"/>
    </location>
</feature>
<dbReference type="KEGG" id="thig:FE785_01155"/>
<dbReference type="InterPro" id="IPR003367">
    <property type="entry name" value="Thrombospondin_3-like_rpt"/>
</dbReference>
<keyword evidence="2 7" id="KW-0732">Signal</keyword>
<feature type="signal peptide" evidence="7">
    <location>
        <begin position="1"/>
        <end position="21"/>
    </location>
</feature>
<dbReference type="Pfam" id="PF02412">
    <property type="entry name" value="TSP_3"/>
    <property type="match status" value="4"/>
</dbReference>
<dbReference type="InterPro" id="IPR006664">
    <property type="entry name" value="OMP_bac"/>
</dbReference>
<dbReference type="SUPFAM" id="SSF103647">
    <property type="entry name" value="TSP type-3 repeat"/>
    <property type="match status" value="1"/>
</dbReference>
<evidence type="ECO:0000313" key="9">
    <source>
        <dbReference type="EMBL" id="QCU89335.1"/>
    </source>
</evidence>
<dbReference type="InterPro" id="IPR036737">
    <property type="entry name" value="OmpA-like_sf"/>
</dbReference>
<dbReference type="GO" id="GO:0007155">
    <property type="term" value="P:cell adhesion"/>
    <property type="evidence" value="ECO:0007669"/>
    <property type="project" value="InterPro"/>
</dbReference>
<dbReference type="Gene3D" id="3.30.1330.60">
    <property type="entry name" value="OmpA-like domain"/>
    <property type="match status" value="1"/>
</dbReference>
<keyword evidence="4" id="KW-0998">Cell outer membrane</keyword>
<dbReference type="EMBL" id="CP040602">
    <property type="protein sequence ID" value="QCU89335.1"/>
    <property type="molecule type" value="Genomic_DNA"/>
</dbReference>
<dbReference type="SUPFAM" id="SSF103088">
    <property type="entry name" value="OmpA-like"/>
    <property type="match status" value="1"/>
</dbReference>
<keyword evidence="10" id="KW-1185">Reference proteome</keyword>
<gene>
    <name evidence="9" type="ORF">FE785_01155</name>
</gene>
<dbReference type="OrthoDB" id="6195779at2"/>
<feature type="region of interest" description="Disordered" evidence="6">
    <location>
        <begin position="112"/>
        <end position="139"/>
    </location>
</feature>
<proteinExistence type="predicted"/>
<evidence type="ECO:0000256" key="5">
    <source>
        <dbReference type="PROSITE-ProRule" id="PRU00473"/>
    </source>
</evidence>
<feature type="domain" description="OmpA-like" evidence="8">
    <location>
        <begin position="176"/>
        <end position="295"/>
    </location>
</feature>
<dbReference type="Proteomes" id="UP000304864">
    <property type="component" value="Chromosome"/>
</dbReference>
<dbReference type="PROSITE" id="PS51123">
    <property type="entry name" value="OMPA_2"/>
    <property type="match status" value="1"/>
</dbReference>
<accession>A0A4P9K3D1</accession>
<protein>
    <submittedName>
        <fullName evidence="9">OmpA family protein</fullName>
    </submittedName>
</protein>
<evidence type="ECO:0000256" key="3">
    <source>
        <dbReference type="ARBA" id="ARBA00023136"/>
    </source>
</evidence>
<keyword evidence="3 5" id="KW-0472">Membrane</keyword>
<comment type="subcellular location">
    <subcellularLocation>
        <location evidence="1">Cell outer membrane</location>
    </subcellularLocation>
</comment>
<reference evidence="9 10" key="1">
    <citation type="submission" date="2019-05" db="EMBL/GenBank/DDBJ databases">
        <title>Thiomicrorhabdus sediminis sp. nov, a novel sulfur-oxidizing bacterium isolated from coastal sediment.</title>
        <authorList>
            <person name="Liu X."/>
        </authorList>
    </citation>
    <scope>NUCLEOTIDE SEQUENCE [LARGE SCALE GENOMIC DNA]</scope>
    <source>
        <strain evidence="9 10">G1</strain>
    </source>
</reference>
<evidence type="ECO:0000256" key="2">
    <source>
        <dbReference type="ARBA" id="ARBA00022729"/>
    </source>
</evidence>
<dbReference type="PRINTS" id="PR01021">
    <property type="entry name" value="OMPADOMAIN"/>
</dbReference>
<evidence type="ECO:0000256" key="6">
    <source>
        <dbReference type="SAM" id="MobiDB-lite"/>
    </source>
</evidence>
<dbReference type="GO" id="GO:0009279">
    <property type="term" value="C:cell outer membrane"/>
    <property type="evidence" value="ECO:0007669"/>
    <property type="project" value="UniProtKB-SubCell"/>
</dbReference>
<evidence type="ECO:0000256" key="1">
    <source>
        <dbReference type="ARBA" id="ARBA00004442"/>
    </source>
</evidence>
<evidence type="ECO:0000256" key="7">
    <source>
        <dbReference type="SAM" id="SignalP"/>
    </source>
</evidence>
<evidence type="ECO:0000256" key="4">
    <source>
        <dbReference type="ARBA" id="ARBA00023237"/>
    </source>
</evidence>
<dbReference type="Gene3D" id="4.10.1080.10">
    <property type="entry name" value="TSP type-3 repeat"/>
    <property type="match status" value="1"/>
</dbReference>
<sequence length="312" mass="34286">MKSFGFLLAIFTLASSHTAFAADSKPFPLDYNLSGQETKALQSIDPQTADIVVTTYKDLDEDGVDDRLDHCPNTILNAEVDARGCELDSDADKVVNRLDQCPDTAPGAKVNRFGCEPDEDRDGVVDSKDQCPGTPEGTPVDEVGCTIIMDADRDGVLDADDLCPNTAEGVVVNEHGCEPKAIVLTNIVFDSWEHAIRDDQAAILKSDAGALNKLEEGEALLITGHTDWQGSQGLNERLSWRRANSTKEFLVKEFQIAEDRILIDGKGETQPIADNNTAEGRQQNRRIEMKIIKIDEIPTEAQTFLPEQMLKR</sequence>
<dbReference type="AlphaFoldDB" id="A0A4P9K3D1"/>
<dbReference type="RefSeq" id="WP_138563595.1">
    <property type="nucleotide sequence ID" value="NZ_CP040602.1"/>
</dbReference>
<dbReference type="InterPro" id="IPR028974">
    <property type="entry name" value="TSP_type-3_rpt"/>
</dbReference>
<dbReference type="PANTHER" id="PTHR30329">
    <property type="entry name" value="STATOR ELEMENT OF FLAGELLAR MOTOR COMPLEX"/>
    <property type="match status" value="1"/>
</dbReference>
<dbReference type="InterPro" id="IPR006665">
    <property type="entry name" value="OmpA-like"/>
</dbReference>
<evidence type="ECO:0000313" key="10">
    <source>
        <dbReference type="Proteomes" id="UP000304864"/>
    </source>
</evidence>
<dbReference type="PANTHER" id="PTHR30329:SF21">
    <property type="entry name" value="LIPOPROTEIN YIAD-RELATED"/>
    <property type="match status" value="1"/>
</dbReference>
<dbReference type="InterPro" id="IPR050330">
    <property type="entry name" value="Bact_OuterMem_StrucFunc"/>
</dbReference>
<dbReference type="GO" id="GO:0005509">
    <property type="term" value="F:calcium ion binding"/>
    <property type="evidence" value="ECO:0007669"/>
    <property type="project" value="InterPro"/>
</dbReference>